<dbReference type="Proteomes" id="UP000294847">
    <property type="component" value="Chromosome 1"/>
</dbReference>
<evidence type="ECO:0000313" key="1">
    <source>
        <dbReference type="EMBL" id="QBZ53576.1"/>
    </source>
</evidence>
<evidence type="ECO:0000313" key="2">
    <source>
        <dbReference type="Proteomes" id="UP000294847"/>
    </source>
</evidence>
<protein>
    <submittedName>
        <fullName evidence="1">Uncharacterized protein</fullName>
    </submittedName>
</protein>
<dbReference type="AlphaFoldDB" id="A0A4P7MZ91"/>
<accession>A0A4P7MZ91</accession>
<reference evidence="1 2" key="1">
    <citation type="journal article" date="2019" name="Mol. Biol. Evol.">
        <title>Blast fungal genomes show frequent chromosomal changes, gene gains and losses, and effector gene turnover.</title>
        <authorList>
            <person name="Gomez Luciano L.B."/>
            <person name="Jason Tsai I."/>
            <person name="Chuma I."/>
            <person name="Tosa Y."/>
            <person name="Chen Y.H."/>
            <person name="Li J.Y."/>
            <person name="Li M.Y."/>
            <person name="Jade Lu M.Y."/>
            <person name="Nakayashiki H."/>
            <person name="Li W.H."/>
        </authorList>
    </citation>
    <scope>NUCLEOTIDE SEQUENCE [LARGE SCALE GENOMIC DNA]</scope>
    <source>
        <strain evidence="1">MZ5-1-6</strain>
    </source>
</reference>
<dbReference type="EMBL" id="CP034204">
    <property type="protein sequence ID" value="QBZ53576.1"/>
    <property type="molecule type" value="Genomic_DNA"/>
</dbReference>
<name>A0A4P7MZ91_PYROR</name>
<feature type="non-terminal residue" evidence="1">
    <location>
        <position position="1"/>
    </location>
</feature>
<sequence>TGIINHFKFNTCPNAQNILRDDFYRRIYNRNPQGVISKTLIDWNSKTEYKITVYFWNISGYKYYLYYRVL</sequence>
<gene>
    <name evidence="1" type="ORF">PoMZ_09264</name>
</gene>
<organism evidence="1 2">
    <name type="scientific">Pyricularia oryzae</name>
    <name type="common">Rice blast fungus</name>
    <name type="synonym">Magnaporthe oryzae</name>
    <dbReference type="NCBI Taxonomy" id="318829"/>
    <lineage>
        <taxon>Eukaryota</taxon>
        <taxon>Fungi</taxon>
        <taxon>Dikarya</taxon>
        <taxon>Ascomycota</taxon>
        <taxon>Pezizomycotina</taxon>
        <taxon>Sordariomycetes</taxon>
        <taxon>Sordariomycetidae</taxon>
        <taxon>Magnaporthales</taxon>
        <taxon>Pyriculariaceae</taxon>
        <taxon>Pyricularia</taxon>
    </lineage>
</organism>
<proteinExistence type="predicted"/>